<organism evidence="1 2">
    <name type="scientific">Colletotrichum sublineola</name>
    <name type="common">Sorghum anthracnose fungus</name>
    <dbReference type="NCBI Taxonomy" id="1173701"/>
    <lineage>
        <taxon>Eukaryota</taxon>
        <taxon>Fungi</taxon>
        <taxon>Dikarya</taxon>
        <taxon>Ascomycota</taxon>
        <taxon>Pezizomycotina</taxon>
        <taxon>Sordariomycetes</taxon>
        <taxon>Hypocreomycetidae</taxon>
        <taxon>Glomerellales</taxon>
        <taxon>Glomerellaceae</taxon>
        <taxon>Colletotrichum</taxon>
        <taxon>Colletotrichum graminicola species complex</taxon>
    </lineage>
</organism>
<gene>
    <name evidence="1" type="ORF">CSUB01_01531</name>
</gene>
<comment type="caution">
    <text evidence="1">The sequence shown here is derived from an EMBL/GenBank/DDBJ whole genome shotgun (WGS) entry which is preliminary data.</text>
</comment>
<dbReference type="AlphaFoldDB" id="A0A066XJ72"/>
<dbReference type="eggNOG" id="KOG0735">
    <property type="taxonomic scope" value="Eukaryota"/>
</dbReference>
<proteinExistence type="predicted"/>
<dbReference type="SUPFAM" id="SSF52540">
    <property type="entry name" value="P-loop containing nucleoside triphosphate hydrolases"/>
    <property type="match status" value="1"/>
</dbReference>
<dbReference type="Proteomes" id="UP000027238">
    <property type="component" value="Unassembled WGS sequence"/>
</dbReference>
<keyword evidence="2" id="KW-1185">Reference proteome</keyword>
<evidence type="ECO:0000313" key="1">
    <source>
        <dbReference type="EMBL" id="KDN66080.1"/>
    </source>
</evidence>
<name>A0A066XJ72_COLSU</name>
<accession>A0A066XJ72</accession>
<dbReference type="OrthoDB" id="2187at2759"/>
<dbReference type="STRING" id="1173701.A0A066XJ72"/>
<dbReference type="HOGENOM" id="CLU_831586_0_0_1"/>
<protein>
    <submittedName>
        <fullName evidence="1">Putative peroxisome biosynthesis protein (PAS1/Peroxin-1)</fullName>
    </submittedName>
</protein>
<evidence type="ECO:0000313" key="2">
    <source>
        <dbReference type="Proteomes" id="UP000027238"/>
    </source>
</evidence>
<reference evidence="2" key="1">
    <citation type="journal article" date="2014" name="Genome Announc.">
        <title>Draft genome sequence of Colletotrichum sublineola, a destructive pathogen of cultivated sorghum.</title>
        <authorList>
            <person name="Baroncelli R."/>
            <person name="Sanz-Martin J.M."/>
            <person name="Rech G.E."/>
            <person name="Sukno S.A."/>
            <person name="Thon M.R."/>
        </authorList>
    </citation>
    <scope>NUCLEOTIDE SEQUENCE [LARGE SCALE GENOMIC DNA]</scope>
    <source>
        <strain evidence="2">TX430BB</strain>
    </source>
</reference>
<sequence length="334" mass="35883">MFLRGVDRSRCSSWFDHPDDADEGLKVWVDSDIRLSKPLRGITWVSVSILHQSGFQAKVNSQYSQEDADGGKAVWVAPKVVARLEAWRDAPDNKHAALSSALCAALASDGMVGIPVKIEAAPEEQVPRRTTAPALGSNSQRIHVYPFLNNAGGSSAAIRLGAWAKKERQDAVQSIANMYKQPGVFKGLLDGPITDGFMMGPFTSTPMLPSWVGGILRFDTALTEPTKPACNWFLGLGRSLSIEIEEAIPSPLSKSSNSSLPDPVPILAGVDNTVSKIKSHLLHQSSVLLIGGPGSGKSSAAILIGHQLRSEHLFHSTYLSCQKMSTNEEDTVSS</sequence>
<dbReference type="EMBL" id="JMSE01000969">
    <property type="protein sequence ID" value="KDN66080.1"/>
    <property type="molecule type" value="Genomic_DNA"/>
</dbReference>
<dbReference type="InterPro" id="IPR027417">
    <property type="entry name" value="P-loop_NTPase"/>
</dbReference>